<name>A0A0A9ALL8_ARUDO</name>
<accession>A0A0A9ALL8</accession>
<protein>
    <submittedName>
        <fullName evidence="2">Uncharacterized protein</fullName>
    </submittedName>
</protein>
<sequence length="21" mass="2213">MTSTLPAMPTPACPPTVRQNV</sequence>
<organism evidence="2">
    <name type="scientific">Arundo donax</name>
    <name type="common">Giant reed</name>
    <name type="synonym">Donax arundinaceus</name>
    <dbReference type="NCBI Taxonomy" id="35708"/>
    <lineage>
        <taxon>Eukaryota</taxon>
        <taxon>Viridiplantae</taxon>
        <taxon>Streptophyta</taxon>
        <taxon>Embryophyta</taxon>
        <taxon>Tracheophyta</taxon>
        <taxon>Spermatophyta</taxon>
        <taxon>Magnoliopsida</taxon>
        <taxon>Liliopsida</taxon>
        <taxon>Poales</taxon>
        <taxon>Poaceae</taxon>
        <taxon>PACMAD clade</taxon>
        <taxon>Arundinoideae</taxon>
        <taxon>Arundineae</taxon>
        <taxon>Arundo</taxon>
    </lineage>
</organism>
<reference evidence="2" key="1">
    <citation type="submission" date="2014-09" db="EMBL/GenBank/DDBJ databases">
        <authorList>
            <person name="Magalhaes I.L.F."/>
            <person name="Oliveira U."/>
            <person name="Santos F.R."/>
            <person name="Vidigal T.H.D.A."/>
            <person name="Brescovit A.D."/>
            <person name="Santos A.J."/>
        </authorList>
    </citation>
    <scope>NUCLEOTIDE SEQUENCE</scope>
    <source>
        <tissue evidence="2">Shoot tissue taken approximately 20 cm above the soil surface</tissue>
    </source>
</reference>
<dbReference type="AlphaFoldDB" id="A0A0A9ALL8"/>
<evidence type="ECO:0000313" key="2">
    <source>
        <dbReference type="EMBL" id="JAD52574.1"/>
    </source>
</evidence>
<proteinExistence type="predicted"/>
<dbReference type="EMBL" id="GBRH01245321">
    <property type="protein sequence ID" value="JAD52574.1"/>
    <property type="molecule type" value="Transcribed_RNA"/>
</dbReference>
<reference evidence="2" key="2">
    <citation type="journal article" date="2015" name="Data Brief">
        <title>Shoot transcriptome of the giant reed, Arundo donax.</title>
        <authorList>
            <person name="Barrero R.A."/>
            <person name="Guerrero F.D."/>
            <person name="Moolhuijzen P."/>
            <person name="Goolsby J.A."/>
            <person name="Tidwell J."/>
            <person name="Bellgard S.E."/>
            <person name="Bellgard M.I."/>
        </authorList>
    </citation>
    <scope>NUCLEOTIDE SEQUENCE</scope>
    <source>
        <tissue evidence="2">Shoot tissue taken approximately 20 cm above the soil surface</tissue>
    </source>
</reference>
<feature type="region of interest" description="Disordered" evidence="1">
    <location>
        <begin position="1"/>
        <end position="21"/>
    </location>
</feature>
<evidence type="ECO:0000256" key="1">
    <source>
        <dbReference type="SAM" id="MobiDB-lite"/>
    </source>
</evidence>